<evidence type="ECO:0000256" key="9">
    <source>
        <dbReference type="SAM" id="MobiDB-lite"/>
    </source>
</evidence>
<name>M7TGS8_EUTLA</name>
<reference evidence="12" key="1">
    <citation type="journal article" date="2013" name="Genome Announc.">
        <title>Draft genome sequence of the grapevine dieback fungus Eutypa lata UCR-EL1.</title>
        <authorList>
            <person name="Blanco-Ulate B."/>
            <person name="Rolshausen P.E."/>
            <person name="Cantu D."/>
        </authorList>
    </citation>
    <scope>NUCLEOTIDE SEQUENCE [LARGE SCALE GENOMIC DNA]</scope>
    <source>
        <strain evidence="12">UCR-EL1</strain>
    </source>
</reference>
<comment type="subcellular location">
    <subcellularLocation>
        <location evidence="2 8">Nucleus</location>
    </subcellularLocation>
</comment>
<feature type="region of interest" description="Disordered" evidence="9">
    <location>
        <begin position="1"/>
        <end position="73"/>
    </location>
</feature>
<dbReference type="Proteomes" id="UP000012174">
    <property type="component" value="Unassembled WGS sequence"/>
</dbReference>
<evidence type="ECO:0000256" key="3">
    <source>
        <dbReference type="ARBA" id="ARBA00006345"/>
    </source>
</evidence>
<dbReference type="HOGENOM" id="CLU_018004_2_1_1"/>
<comment type="similarity">
    <text evidence="3 8">Belongs to the fungal TPase family.</text>
</comment>
<comment type="catalytic activity">
    <reaction evidence="7">
        <text>a 5'-end triphospho-ribonucleoside in mRNA + H2O = a 5'-end diphospho-ribonucleoside in mRNA + phosphate + H(+)</text>
        <dbReference type="Rhea" id="RHEA:67004"/>
        <dbReference type="Rhea" id="RHEA-COMP:17164"/>
        <dbReference type="Rhea" id="RHEA-COMP:17165"/>
        <dbReference type="ChEBI" id="CHEBI:15377"/>
        <dbReference type="ChEBI" id="CHEBI:15378"/>
        <dbReference type="ChEBI" id="CHEBI:43474"/>
        <dbReference type="ChEBI" id="CHEBI:167616"/>
        <dbReference type="ChEBI" id="CHEBI:167618"/>
        <dbReference type="EC" id="3.6.1.74"/>
    </reaction>
    <physiologicalReaction direction="left-to-right" evidence="7">
        <dbReference type="Rhea" id="RHEA:67005"/>
    </physiologicalReaction>
</comment>
<keyword evidence="4 8" id="KW-0507">mRNA processing</keyword>
<dbReference type="GO" id="GO:0004651">
    <property type="term" value="F:polynucleotide 5'-phosphatase activity"/>
    <property type="evidence" value="ECO:0007669"/>
    <property type="project" value="UniProtKB-UniRule"/>
</dbReference>
<evidence type="ECO:0000256" key="1">
    <source>
        <dbReference type="ARBA" id="ARBA00001946"/>
    </source>
</evidence>
<keyword evidence="5 8" id="KW-0378">Hydrolase</keyword>
<dbReference type="InterPro" id="IPR037009">
    <property type="entry name" value="mRNA_triPase_Cet1_sf"/>
</dbReference>
<evidence type="ECO:0000256" key="2">
    <source>
        <dbReference type="ARBA" id="ARBA00004123"/>
    </source>
</evidence>
<feature type="compositionally biased region" description="Basic and acidic residues" evidence="9">
    <location>
        <begin position="1"/>
        <end position="20"/>
    </location>
</feature>
<proteinExistence type="inferred from homology"/>
<gene>
    <name evidence="11" type="ORF">UCREL1_7075</name>
</gene>
<dbReference type="KEGG" id="ela:UCREL1_7075"/>
<keyword evidence="8" id="KW-0506">mRNA capping</keyword>
<keyword evidence="6 8" id="KW-0539">Nucleus</keyword>
<dbReference type="Pfam" id="PF02940">
    <property type="entry name" value="mRNA_triPase"/>
    <property type="match status" value="1"/>
</dbReference>
<accession>M7TGS8</accession>
<feature type="region of interest" description="Disordered" evidence="9">
    <location>
        <begin position="98"/>
        <end position="164"/>
    </location>
</feature>
<dbReference type="GO" id="GO:0031533">
    <property type="term" value="C:mRNA capping enzyme complex"/>
    <property type="evidence" value="ECO:0007669"/>
    <property type="project" value="UniProtKB-UniRule"/>
</dbReference>
<dbReference type="Gene3D" id="3.20.100.10">
    <property type="entry name" value="mRNA triphosphatase Cet1-like"/>
    <property type="match status" value="1"/>
</dbReference>
<dbReference type="InterPro" id="IPR004206">
    <property type="entry name" value="mRNA_triPase_Cet1"/>
</dbReference>
<evidence type="ECO:0000256" key="8">
    <source>
        <dbReference type="RuleBase" id="RU367053"/>
    </source>
</evidence>
<dbReference type="EC" id="3.6.1.74" evidence="8"/>
<dbReference type="OrthoDB" id="272147at2759"/>
<evidence type="ECO:0000256" key="6">
    <source>
        <dbReference type="ARBA" id="ARBA00023242"/>
    </source>
</evidence>
<dbReference type="AlphaFoldDB" id="M7TGS8"/>
<dbReference type="InterPro" id="IPR040343">
    <property type="entry name" value="Cet1/Ctl1"/>
</dbReference>
<evidence type="ECO:0000313" key="12">
    <source>
        <dbReference type="Proteomes" id="UP000012174"/>
    </source>
</evidence>
<keyword evidence="12" id="KW-1185">Reference proteome</keyword>
<sequence>MDAQRDATSAKRKLDDRNLSPEELQNNNRRPPPAVVSSGTNGNHVPSDSPTMSRAKRVKYSSPPPWAEPVKGRHLNASRNFSLKQHLKRVASGGKLVNGNALHQDGSGGISVKAENSSRHASPETTRSTHSATTTTTTTAAAVKTEDHPMPDHPANVVPEPKDPKTFNGKYFPWESTIENQKPIDLFSKAIGDFIFFNVLSNSNIEEIRSRGVQFEIEAKLGTVIDKATNDRISLPVRAGECVMGDEARIAFRSSMTEAQHRVLNQWLNQQVQETHPRNPRAASRLEVKYKHRRETDRFFELPASQYIQRLPHCVAALLPSASTLKSRVTYDQATGEVLAKIIKGRVADLNLHFPHLPLDCRVSINLEWDWEGPAEEIIHGHVANRERQPDRNKDRLSYTHGFYQVDLTQVTQGDGGSVPRPPSQLQDKEHELEIELDANVILEHGNLIVAGQPNRFENLIDGFVDNIRVLARRCPPPNA</sequence>
<dbReference type="EMBL" id="KB706750">
    <property type="protein sequence ID" value="EMR65940.1"/>
    <property type="molecule type" value="Genomic_DNA"/>
</dbReference>
<feature type="compositionally biased region" description="Polar residues" evidence="9">
    <location>
        <begin position="37"/>
        <end position="52"/>
    </location>
</feature>
<evidence type="ECO:0000313" key="11">
    <source>
        <dbReference type="EMBL" id="EMR65940.1"/>
    </source>
</evidence>
<feature type="domain" description="mRNA triphosphatase Cet1-like" evidence="10">
    <location>
        <begin position="187"/>
        <end position="437"/>
    </location>
</feature>
<dbReference type="CDD" id="cd07470">
    <property type="entry name" value="CYTH-like_mRNA_RTPase"/>
    <property type="match status" value="1"/>
</dbReference>
<comment type="subunit">
    <text evidence="8">Heterodimer. The mRNA-capping enzyme is composed of two separate chains alpha and beta, respectively a mRNA guanylyltransferase and an mRNA 5'-triphosphate monophosphatase.</text>
</comment>
<organism evidence="11 12">
    <name type="scientific">Eutypa lata (strain UCR-EL1)</name>
    <name type="common">Grapevine dieback disease fungus</name>
    <name type="synonym">Eutypa armeniacae</name>
    <dbReference type="NCBI Taxonomy" id="1287681"/>
    <lineage>
        <taxon>Eukaryota</taxon>
        <taxon>Fungi</taxon>
        <taxon>Dikarya</taxon>
        <taxon>Ascomycota</taxon>
        <taxon>Pezizomycotina</taxon>
        <taxon>Sordariomycetes</taxon>
        <taxon>Xylariomycetidae</taxon>
        <taxon>Xylariales</taxon>
        <taxon>Diatrypaceae</taxon>
        <taxon>Eutypa</taxon>
    </lineage>
</organism>
<evidence type="ECO:0000256" key="5">
    <source>
        <dbReference type="ARBA" id="ARBA00022801"/>
    </source>
</evidence>
<evidence type="ECO:0000256" key="7">
    <source>
        <dbReference type="ARBA" id="ARBA00047740"/>
    </source>
</evidence>
<dbReference type="GO" id="GO:0006370">
    <property type="term" value="P:7-methylguanosine mRNA capping"/>
    <property type="evidence" value="ECO:0007669"/>
    <property type="project" value="UniProtKB-UniRule"/>
</dbReference>
<evidence type="ECO:0000256" key="4">
    <source>
        <dbReference type="ARBA" id="ARBA00022664"/>
    </source>
</evidence>
<comment type="function">
    <text evidence="8">First step of mRNA capping. Converts the 5'-triphosphate end of a nascent mRNA chain into a diphosphate end.</text>
</comment>
<evidence type="ECO:0000259" key="10">
    <source>
        <dbReference type="Pfam" id="PF02940"/>
    </source>
</evidence>
<feature type="compositionally biased region" description="Low complexity" evidence="9">
    <location>
        <begin position="125"/>
        <end position="142"/>
    </location>
</feature>
<dbReference type="eggNOG" id="ENOG502RZAX">
    <property type="taxonomic scope" value="Eukaryota"/>
</dbReference>
<dbReference type="OMA" id="ECKNEAR"/>
<comment type="cofactor">
    <cofactor evidence="1 8">
        <name>Mg(2+)</name>
        <dbReference type="ChEBI" id="CHEBI:18420"/>
    </cofactor>
</comment>
<dbReference type="STRING" id="1287681.M7TGS8"/>
<protein>
    <recommendedName>
        <fullName evidence="8">mRNA-capping enzyme subunit beta</fullName>
        <ecNumber evidence="8">3.6.1.74</ecNumber>
    </recommendedName>
    <alternativeName>
        <fullName evidence="8">mRNA 5'-phosphatase</fullName>
    </alternativeName>
    <alternativeName>
        <fullName evidence="8">mRNA 5'-triphosphate monophosphatase</fullName>
    </alternativeName>
</protein>
<dbReference type="PANTHER" id="PTHR28118:SF1">
    <property type="entry name" value="POLYNUCLEOTIDE 5'-TRIPHOSPHATASE CTL1-RELATED"/>
    <property type="match status" value="1"/>
</dbReference>
<dbReference type="GO" id="GO:0140818">
    <property type="term" value="F:mRNA 5'-triphosphate monophosphatase activity"/>
    <property type="evidence" value="ECO:0007669"/>
    <property type="project" value="UniProtKB-EC"/>
</dbReference>
<dbReference type="SUPFAM" id="SSF55154">
    <property type="entry name" value="CYTH-like phosphatases"/>
    <property type="match status" value="1"/>
</dbReference>
<dbReference type="PANTHER" id="PTHR28118">
    <property type="entry name" value="POLYNUCLEOTIDE 5'-TRIPHOSPHATASE-RELATED"/>
    <property type="match status" value="1"/>
</dbReference>
<dbReference type="InterPro" id="IPR033469">
    <property type="entry name" value="CYTH-like_dom_sf"/>
</dbReference>